<dbReference type="AlphaFoldDB" id="A0A3M0JWL0"/>
<name>A0A3M0JWL0_HIRRU</name>
<comment type="caution">
    <text evidence="1">The sequence shown here is derived from an EMBL/GenBank/DDBJ whole genome shotgun (WGS) entry which is preliminary data.</text>
</comment>
<evidence type="ECO:0000313" key="2">
    <source>
        <dbReference type="Proteomes" id="UP000269221"/>
    </source>
</evidence>
<reference evidence="1 2" key="1">
    <citation type="submission" date="2018-07" db="EMBL/GenBank/DDBJ databases">
        <title>A high quality draft genome assembly of the barn swallow (H. rustica rustica).</title>
        <authorList>
            <person name="Formenti G."/>
            <person name="Chiara M."/>
            <person name="Poveda L."/>
            <person name="Francoijs K.-J."/>
            <person name="Bonisoli-Alquati A."/>
            <person name="Canova L."/>
            <person name="Gianfranceschi L."/>
            <person name="Horner D.S."/>
            <person name="Saino N."/>
        </authorList>
    </citation>
    <scope>NUCLEOTIDE SEQUENCE [LARGE SCALE GENOMIC DNA]</scope>
    <source>
        <strain evidence="1">Chelidonia</strain>
        <tissue evidence="1">Blood</tissue>
    </source>
</reference>
<dbReference type="Proteomes" id="UP000269221">
    <property type="component" value="Unassembled WGS sequence"/>
</dbReference>
<gene>
    <name evidence="1" type="ORF">DUI87_20734</name>
</gene>
<sequence length="76" mass="8392">MLMALPWTLSNNLGYIVALNTAPSTQGVDSSFQFSVVSKLSSYSFESQIQAVNEDDEVHRAEDGHLWNPTSDEMLA</sequence>
<evidence type="ECO:0000313" key="1">
    <source>
        <dbReference type="EMBL" id="RMC03534.1"/>
    </source>
</evidence>
<accession>A0A3M0JWL0</accession>
<proteinExistence type="predicted"/>
<dbReference type="EMBL" id="QRBI01000131">
    <property type="protein sequence ID" value="RMC03534.1"/>
    <property type="molecule type" value="Genomic_DNA"/>
</dbReference>
<organism evidence="1 2">
    <name type="scientific">Hirundo rustica rustica</name>
    <dbReference type="NCBI Taxonomy" id="333673"/>
    <lineage>
        <taxon>Eukaryota</taxon>
        <taxon>Metazoa</taxon>
        <taxon>Chordata</taxon>
        <taxon>Craniata</taxon>
        <taxon>Vertebrata</taxon>
        <taxon>Euteleostomi</taxon>
        <taxon>Archelosauria</taxon>
        <taxon>Archosauria</taxon>
        <taxon>Dinosauria</taxon>
        <taxon>Saurischia</taxon>
        <taxon>Theropoda</taxon>
        <taxon>Coelurosauria</taxon>
        <taxon>Aves</taxon>
        <taxon>Neognathae</taxon>
        <taxon>Neoaves</taxon>
        <taxon>Telluraves</taxon>
        <taxon>Australaves</taxon>
        <taxon>Passeriformes</taxon>
        <taxon>Sylvioidea</taxon>
        <taxon>Hirundinidae</taxon>
        <taxon>Hirundo</taxon>
    </lineage>
</organism>
<dbReference type="OrthoDB" id="9401277at2759"/>
<keyword evidence="2" id="KW-1185">Reference proteome</keyword>
<protein>
    <submittedName>
        <fullName evidence="1">Uncharacterized protein</fullName>
    </submittedName>
</protein>